<gene>
    <name evidence="2" type="ORF">T05_2841</name>
</gene>
<proteinExistence type="predicted"/>
<name>A0A0V0U642_9BILA</name>
<evidence type="ECO:0000256" key="1">
    <source>
        <dbReference type="SAM" id="MobiDB-lite"/>
    </source>
</evidence>
<sequence>MAQLLSQPPHTLIPTEQKSNRRQPALHGRTKTMITFPTAHIHTLKMTSKKQKTICDFQLRQHTKWFVSHKQMFSMKSQIYIFTAYISHVGH</sequence>
<evidence type="ECO:0000313" key="2">
    <source>
        <dbReference type="EMBL" id="KRX46770.1"/>
    </source>
</evidence>
<organism evidence="2 3">
    <name type="scientific">Trichinella murrelli</name>
    <dbReference type="NCBI Taxonomy" id="144512"/>
    <lineage>
        <taxon>Eukaryota</taxon>
        <taxon>Metazoa</taxon>
        <taxon>Ecdysozoa</taxon>
        <taxon>Nematoda</taxon>
        <taxon>Enoplea</taxon>
        <taxon>Dorylaimia</taxon>
        <taxon>Trichinellida</taxon>
        <taxon>Trichinellidae</taxon>
        <taxon>Trichinella</taxon>
    </lineage>
</organism>
<protein>
    <submittedName>
        <fullName evidence="2">Uncharacterized protein</fullName>
    </submittedName>
</protein>
<dbReference type="OrthoDB" id="5938380at2759"/>
<dbReference type="AlphaFoldDB" id="A0A0V0U642"/>
<feature type="compositionally biased region" description="Polar residues" evidence="1">
    <location>
        <begin position="1"/>
        <end position="17"/>
    </location>
</feature>
<accession>A0A0V0U642</accession>
<dbReference type="Proteomes" id="UP000055048">
    <property type="component" value="Unassembled WGS sequence"/>
</dbReference>
<keyword evidence="3" id="KW-1185">Reference proteome</keyword>
<dbReference type="EMBL" id="JYDJ01000052">
    <property type="protein sequence ID" value="KRX46770.1"/>
    <property type="molecule type" value="Genomic_DNA"/>
</dbReference>
<feature type="region of interest" description="Disordered" evidence="1">
    <location>
        <begin position="1"/>
        <end position="30"/>
    </location>
</feature>
<comment type="caution">
    <text evidence="2">The sequence shown here is derived from an EMBL/GenBank/DDBJ whole genome shotgun (WGS) entry which is preliminary data.</text>
</comment>
<evidence type="ECO:0000313" key="3">
    <source>
        <dbReference type="Proteomes" id="UP000055048"/>
    </source>
</evidence>
<reference evidence="2 3" key="1">
    <citation type="submission" date="2015-01" db="EMBL/GenBank/DDBJ databases">
        <title>Evolution of Trichinella species and genotypes.</title>
        <authorList>
            <person name="Korhonen P.K."/>
            <person name="Edoardo P."/>
            <person name="Giuseppe L.R."/>
            <person name="Gasser R.B."/>
        </authorList>
    </citation>
    <scope>NUCLEOTIDE SEQUENCE [LARGE SCALE GENOMIC DNA]</scope>
    <source>
        <strain evidence="2">ISS417</strain>
    </source>
</reference>